<dbReference type="AlphaFoldDB" id="A0A0E9VRU5"/>
<reference evidence="2" key="2">
    <citation type="journal article" date="2015" name="Fish Shellfish Immunol.">
        <title>Early steps in the European eel (Anguilla anguilla)-Vibrio vulnificus interaction in the gills: Role of the RtxA13 toxin.</title>
        <authorList>
            <person name="Callol A."/>
            <person name="Pajuelo D."/>
            <person name="Ebbesson L."/>
            <person name="Teles M."/>
            <person name="MacKenzie S."/>
            <person name="Amaro C."/>
        </authorList>
    </citation>
    <scope>NUCLEOTIDE SEQUENCE</scope>
</reference>
<keyword evidence="1" id="KW-0472">Membrane</keyword>
<name>A0A0E9VRU5_ANGAN</name>
<evidence type="ECO:0000313" key="2">
    <source>
        <dbReference type="EMBL" id="JAH80110.1"/>
    </source>
</evidence>
<feature type="transmembrane region" description="Helical" evidence="1">
    <location>
        <begin position="20"/>
        <end position="43"/>
    </location>
</feature>
<sequence length="53" mass="6575">MEFVPPLPHRLLRKMIHFCLFMPLLADITCNAMHLSYVFHIYIHHFIFFFLRR</sequence>
<protein>
    <submittedName>
        <fullName evidence="2">Uncharacterized protein</fullName>
    </submittedName>
</protein>
<reference evidence="2" key="1">
    <citation type="submission" date="2014-11" db="EMBL/GenBank/DDBJ databases">
        <authorList>
            <person name="Amaro Gonzalez C."/>
        </authorList>
    </citation>
    <scope>NUCLEOTIDE SEQUENCE</scope>
</reference>
<accession>A0A0E9VRU5</accession>
<evidence type="ECO:0000256" key="1">
    <source>
        <dbReference type="SAM" id="Phobius"/>
    </source>
</evidence>
<proteinExistence type="predicted"/>
<keyword evidence="1" id="KW-1133">Transmembrane helix</keyword>
<organism evidence="2">
    <name type="scientific">Anguilla anguilla</name>
    <name type="common">European freshwater eel</name>
    <name type="synonym">Muraena anguilla</name>
    <dbReference type="NCBI Taxonomy" id="7936"/>
    <lineage>
        <taxon>Eukaryota</taxon>
        <taxon>Metazoa</taxon>
        <taxon>Chordata</taxon>
        <taxon>Craniata</taxon>
        <taxon>Vertebrata</taxon>
        <taxon>Euteleostomi</taxon>
        <taxon>Actinopterygii</taxon>
        <taxon>Neopterygii</taxon>
        <taxon>Teleostei</taxon>
        <taxon>Anguilliformes</taxon>
        <taxon>Anguillidae</taxon>
        <taxon>Anguilla</taxon>
    </lineage>
</organism>
<dbReference type="EMBL" id="GBXM01028467">
    <property type="protein sequence ID" value="JAH80110.1"/>
    <property type="molecule type" value="Transcribed_RNA"/>
</dbReference>
<keyword evidence="1" id="KW-0812">Transmembrane</keyword>